<keyword evidence="8 11" id="KW-0067">ATP-binding</keyword>
<evidence type="ECO:0000256" key="1">
    <source>
        <dbReference type="ARBA" id="ARBA00009776"/>
    </source>
</evidence>
<dbReference type="Proteomes" id="UP000051324">
    <property type="component" value="Unassembled WGS sequence"/>
</dbReference>
<evidence type="ECO:0000256" key="6">
    <source>
        <dbReference type="ARBA" id="ARBA00022741"/>
    </source>
</evidence>
<dbReference type="Gene3D" id="3.40.50.300">
    <property type="entry name" value="P-loop containing nucleotide triphosphate hydrolases"/>
    <property type="match status" value="1"/>
</dbReference>
<name>A0A0R1TQ33_9LACO</name>
<proteinExistence type="inferred from homology"/>
<dbReference type="PATRIC" id="fig|1423724.4.peg.772"/>
<comment type="caution">
    <text evidence="13">The sequence shown here is derived from an EMBL/GenBank/DDBJ whole genome shotgun (WGS) entry which is preliminary data.</text>
</comment>
<keyword evidence="4 11" id="KW-0808">Transferase</keyword>
<keyword evidence="14" id="KW-1185">Reference proteome</keyword>
<organism evidence="13 14">
    <name type="scientific">Ligilactobacillus apodemi DSM 16634 = JCM 16172</name>
    <dbReference type="NCBI Taxonomy" id="1423724"/>
    <lineage>
        <taxon>Bacteria</taxon>
        <taxon>Bacillati</taxon>
        <taxon>Bacillota</taxon>
        <taxon>Bacilli</taxon>
        <taxon>Lactobacillales</taxon>
        <taxon>Lactobacillaceae</taxon>
        <taxon>Ligilactobacillus</taxon>
    </lineage>
</organism>
<dbReference type="GO" id="GO:0005524">
    <property type="term" value="F:ATP binding"/>
    <property type="evidence" value="ECO:0007669"/>
    <property type="project" value="UniProtKB-UniRule"/>
</dbReference>
<reference evidence="13 14" key="1">
    <citation type="journal article" date="2015" name="Genome Announc.">
        <title>Expanding the biotechnology potential of lactobacilli through comparative genomics of 213 strains and associated genera.</title>
        <authorList>
            <person name="Sun Z."/>
            <person name="Harris H.M."/>
            <person name="McCann A."/>
            <person name="Guo C."/>
            <person name="Argimon S."/>
            <person name="Zhang W."/>
            <person name="Yang X."/>
            <person name="Jeffery I.B."/>
            <person name="Cooney J.C."/>
            <person name="Kagawa T.F."/>
            <person name="Liu W."/>
            <person name="Song Y."/>
            <person name="Salvetti E."/>
            <person name="Wrobel A."/>
            <person name="Rasinkangas P."/>
            <person name="Parkhill J."/>
            <person name="Rea M.C."/>
            <person name="O'Sullivan O."/>
            <person name="Ritari J."/>
            <person name="Douillard F.P."/>
            <person name="Paul Ross R."/>
            <person name="Yang R."/>
            <person name="Briner A.E."/>
            <person name="Felis G.E."/>
            <person name="de Vos W.M."/>
            <person name="Barrangou R."/>
            <person name="Klaenhammer T.R."/>
            <person name="Caufield P.W."/>
            <person name="Cui Y."/>
            <person name="Zhang H."/>
            <person name="O'Toole P.W."/>
        </authorList>
    </citation>
    <scope>NUCLEOTIDE SEQUENCE [LARGE SCALE GENOMIC DNA]</scope>
    <source>
        <strain evidence="13 14">DSM 16634</strain>
    </source>
</reference>
<dbReference type="GO" id="GO:0006227">
    <property type="term" value="P:dUDP biosynthetic process"/>
    <property type="evidence" value="ECO:0007669"/>
    <property type="project" value="TreeGrafter"/>
</dbReference>
<dbReference type="GO" id="GO:0006233">
    <property type="term" value="P:dTDP biosynthetic process"/>
    <property type="evidence" value="ECO:0007669"/>
    <property type="project" value="InterPro"/>
</dbReference>
<feature type="domain" description="Thymidylate kinase-like" evidence="12">
    <location>
        <begin position="19"/>
        <end position="208"/>
    </location>
</feature>
<dbReference type="PROSITE" id="PS01331">
    <property type="entry name" value="THYMIDYLATE_KINASE"/>
    <property type="match status" value="1"/>
</dbReference>
<evidence type="ECO:0000256" key="2">
    <source>
        <dbReference type="ARBA" id="ARBA00012980"/>
    </source>
</evidence>
<dbReference type="EMBL" id="AZFT01000053">
    <property type="protein sequence ID" value="KRL83479.1"/>
    <property type="molecule type" value="Genomic_DNA"/>
</dbReference>
<evidence type="ECO:0000256" key="11">
    <source>
        <dbReference type="HAMAP-Rule" id="MF_00165"/>
    </source>
</evidence>
<dbReference type="SUPFAM" id="SSF52540">
    <property type="entry name" value="P-loop containing nucleoside triphosphate hydrolases"/>
    <property type="match status" value="1"/>
</dbReference>
<dbReference type="FunFam" id="3.40.50.300:FF:000225">
    <property type="entry name" value="Thymidylate kinase"/>
    <property type="match status" value="1"/>
</dbReference>
<dbReference type="CDD" id="cd01672">
    <property type="entry name" value="TMPK"/>
    <property type="match status" value="1"/>
</dbReference>
<accession>A0A0R1TQ33</accession>
<evidence type="ECO:0000256" key="4">
    <source>
        <dbReference type="ARBA" id="ARBA00022679"/>
    </source>
</evidence>
<dbReference type="InterPro" id="IPR018094">
    <property type="entry name" value="Thymidylate_kinase"/>
</dbReference>
<evidence type="ECO:0000256" key="10">
    <source>
        <dbReference type="ARBA" id="ARBA00057735"/>
    </source>
</evidence>
<dbReference type="InterPro" id="IPR018095">
    <property type="entry name" value="Thymidylate_kin_CS"/>
</dbReference>
<evidence type="ECO:0000256" key="8">
    <source>
        <dbReference type="ARBA" id="ARBA00022840"/>
    </source>
</evidence>
<dbReference type="InterPro" id="IPR027417">
    <property type="entry name" value="P-loop_NTPase"/>
</dbReference>
<evidence type="ECO:0000313" key="13">
    <source>
        <dbReference type="EMBL" id="KRL83479.1"/>
    </source>
</evidence>
<evidence type="ECO:0000256" key="3">
    <source>
        <dbReference type="ARBA" id="ARBA00017144"/>
    </source>
</evidence>
<comment type="function">
    <text evidence="10 11">Phosphorylation of dTMP to form dTDP in both de novo and salvage pathways of dTTP synthesis.</text>
</comment>
<gene>
    <name evidence="11" type="primary">tmk</name>
    <name evidence="13" type="ORF">FC32_GL000733</name>
</gene>
<evidence type="ECO:0000313" key="14">
    <source>
        <dbReference type="Proteomes" id="UP000051324"/>
    </source>
</evidence>
<dbReference type="EC" id="2.7.4.9" evidence="2 11"/>
<evidence type="ECO:0000256" key="7">
    <source>
        <dbReference type="ARBA" id="ARBA00022777"/>
    </source>
</evidence>
<comment type="similarity">
    <text evidence="1 11">Belongs to the thymidylate kinase family.</text>
</comment>
<comment type="catalytic activity">
    <reaction evidence="9 11">
        <text>dTMP + ATP = dTDP + ADP</text>
        <dbReference type="Rhea" id="RHEA:13517"/>
        <dbReference type="ChEBI" id="CHEBI:30616"/>
        <dbReference type="ChEBI" id="CHEBI:58369"/>
        <dbReference type="ChEBI" id="CHEBI:63528"/>
        <dbReference type="ChEBI" id="CHEBI:456216"/>
        <dbReference type="EC" id="2.7.4.9"/>
    </reaction>
</comment>
<keyword evidence="7 11" id="KW-0418">Kinase</keyword>
<dbReference type="GO" id="GO:0004798">
    <property type="term" value="F:dTMP kinase activity"/>
    <property type="evidence" value="ECO:0007669"/>
    <property type="project" value="UniProtKB-UniRule"/>
</dbReference>
<dbReference type="GO" id="GO:0005829">
    <property type="term" value="C:cytosol"/>
    <property type="evidence" value="ECO:0007669"/>
    <property type="project" value="TreeGrafter"/>
</dbReference>
<protein>
    <recommendedName>
        <fullName evidence="3 11">Thymidylate kinase</fullName>
        <ecNumber evidence="2 11">2.7.4.9</ecNumber>
    </recommendedName>
    <alternativeName>
        <fullName evidence="11">dTMP kinase</fullName>
    </alternativeName>
</protein>
<dbReference type="PANTHER" id="PTHR10344">
    <property type="entry name" value="THYMIDYLATE KINASE"/>
    <property type="match status" value="1"/>
</dbReference>
<dbReference type="NCBIfam" id="TIGR00041">
    <property type="entry name" value="DTMP_kinase"/>
    <property type="match status" value="1"/>
</dbReference>
<evidence type="ECO:0000256" key="9">
    <source>
        <dbReference type="ARBA" id="ARBA00048743"/>
    </source>
</evidence>
<dbReference type="AlphaFoldDB" id="A0A0R1TQ33"/>
<dbReference type="Pfam" id="PF02223">
    <property type="entry name" value="Thymidylate_kin"/>
    <property type="match status" value="1"/>
</dbReference>
<dbReference type="STRING" id="1423724.FC32_GL000733"/>
<evidence type="ECO:0000259" key="12">
    <source>
        <dbReference type="Pfam" id="PF02223"/>
    </source>
</evidence>
<dbReference type="eggNOG" id="COG0125">
    <property type="taxonomic scope" value="Bacteria"/>
</dbReference>
<keyword evidence="5 11" id="KW-0545">Nucleotide biosynthesis</keyword>
<feature type="binding site" evidence="11">
    <location>
        <begin position="21"/>
        <end position="28"/>
    </location>
    <ligand>
        <name>ATP</name>
        <dbReference type="ChEBI" id="CHEBI:30616"/>
    </ligand>
</feature>
<dbReference type="HAMAP" id="MF_00165">
    <property type="entry name" value="Thymidylate_kinase"/>
    <property type="match status" value="1"/>
</dbReference>
<evidence type="ECO:0000256" key="5">
    <source>
        <dbReference type="ARBA" id="ARBA00022727"/>
    </source>
</evidence>
<dbReference type="InterPro" id="IPR039430">
    <property type="entry name" value="Thymidylate_kin-like_dom"/>
</dbReference>
<dbReference type="PANTHER" id="PTHR10344:SF4">
    <property type="entry name" value="UMP-CMP KINASE 2, MITOCHONDRIAL"/>
    <property type="match status" value="1"/>
</dbReference>
<sequence length="222" mass="24885">MKAVNKNGVLKVNGLFVTFEGTDGSGKTSVINQIEEKLKAAGIDYLRTREPGGNRISEQIRNIILDVRFTEMDERTEALLYAAARRQHLVETVLPALAAGKLVLCDRFVDSSLVYQGAGRKIGIAEVAEMNKFATAGLEPDLTFYLEIEPELGLKRIKKNRQNEINRLDKEQLDFYHTVANAYQQLAQKYPKRIVKIDASQPLADVVADTYAVLQQKFNRGV</sequence>
<dbReference type="GO" id="GO:0006235">
    <property type="term" value="P:dTTP biosynthetic process"/>
    <property type="evidence" value="ECO:0007669"/>
    <property type="project" value="UniProtKB-UniRule"/>
</dbReference>
<keyword evidence="6 11" id="KW-0547">Nucleotide-binding</keyword>